<evidence type="ECO:0000256" key="11">
    <source>
        <dbReference type="SAM" id="SignalP"/>
    </source>
</evidence>
<keyword evidence="14" id="KW-1185">Reference proteome</keyword>
<comment type="caution">
    <text evidence="13">The sequence shown here is derived from an EMBL/GenBank/DDBJ whole genome shotgun (WGS) entry which is preliminary data.</text>
</comment>
<dbReference type="STRING" id="5454.A0A163DJ40"/>
<keyword evidence="6" id="KW-0256">Endoplasmic reticulum</keyword>
<comment type="subcellular location">
    <subcellularLocation>
        <location evidence="1">Endoplasmic reticulum membrane</location>
        <topology evidence="1">Single-pass type I membrane protein</topology>
    </subcellularLocation>
</comment>
<keyword evidence="4 10" id="KW-0812">Transmembrane</keyword>
<proteinExistence type="inferred from homology"/>
<evidence type="ECO:0000256" key="3">
    <source>
        <dbReference type="ARBA" id="ARBA00022089"/>
    </source>
</evidence>
<keyword evidence="8 10" id="KW-0472">Membrane</keyword>
<evidence type="ECO:0000256" key="7">
    <source>
        <dbReference type="ARBA" id="ARBA00022989"/>
    </source>
</evidence>
<evidence type="ECO:0000256" key="5">
    <source>
        <dbReference type="ARBA" id="ARBA00022729"/>
    </source>
</evidence>
<organism evidence="13 14">
    <name type="scientific">Didymella rabiei</name>
    <name type="common">Chickpea ascochyta blight fungus</name>
    <name type="synonym">Mycosphaerella rabiei</name>
    <dbReference type="NCBI Taxonomy" id="5454"/>
    <lineage>
        <taxon>Eukaryota</taxon>
        <taxon>Fungi</taxon>
        <taxon>Dikarya</taxon>
        <taxon>Ascomycota</taxon>
        <taxon>Pezizomycotina</taxon>
        <taxon>Dothideomycetes</taxon>
        <taxon>Pleosporomycetidae</taxon>
        <taxon>Pleosporales</taxon>
        <taxon>Pleosporineae</taxon>
        <taxon>Didymellaceae</taxon>
        <taxon>Ascochyta</taxon>
    </lineage>
</organism>
<comment type="similarity">
    <text evidence="2">Belongs to the BIG1 family.</text>
</comment>
<accession>A0A163DJ40</accession>
<dbReference type="GO" id="GO:0005789">
    <property type="term" value="C:endoplasmic reticulum membrane"/>
    <property type="evidence" value="ECO:0007669"/>
    <property type="project" value="UniProtKB-SubCell"/>
</dbReference>
<feature type="signal peptide" evidence="11">
    <location>
        <begin position="1"/>
        <end position="19"/>
    </location>
</feature>
<evidence type="ECO:0000256" key="1">
    <source>
        <dbReference type="ARBA" id="ARBA00004115"/>
    </source>
</evidence>
<reference evidence="13 14" key="1">
    <citation type="journal article" date="2016" name="Sci. Rep.">
        <title>Draft genome sequencing and secretome analysis of fungal phytopathogen Ascochyta rabiei provides insight into the necrotrophic effector repertoire.</title>
        <authorList>
            <person name="Verma S."/>
            <person name="Gazara R.K."/>
            <person name="Nizam S."/>
            <person name="Parween S."/>
            <person name="Chattopadhyay D."/>
            <person name="Verma P.K."/>
        </authorList>
    </citation>
    <scope>NUCLEOTIDE SEQUENCE [LARGE SCALE GENOMIC DNA]</scope>
    <source>
        <strain evidence="13 14">ArDII</strain>
    </source>
</reference>
<keyword evidence="5 11" id="KW-0732">Signal</keyword>
<dbReference type="EMBL" id="JYNV01000200">
    <property type="protein sequence ID" value="KZM23186.1"/>
    <property type="molecule type" value="Genomic_DNA"/>
</dbReference>
<dbReference type="AlphaFoldDB" id="A0A163DJ40"/>
<feature type="transmembrane region" description="Helical" evidence="10">
    <location>
        <begin position="231"/>
        <end position="254"/>
    </location>
</feature>
<dbReference type="GO" id="GO:0071555">
    <property type="term" value="P:cell wall organization"/>
    <property type="evidence" value="ECO:0007669"/>
    <property type="project" value="UniProtKB-KW"/>
</dbReference>
<dbReference type="PANTHER" id="PTHR28285">
    <property type="entry name" value="PROTEIN BIG1"/>
    <property type="match status" value="1"/>
</dbReference>
<evidence type="ECO:0000256" key="6">
    <source>
        <dbReference type="ARBA" id="ARBA00022824"/>
    </source>
</evidence>
<protein>
    <recommendedName>
        <fullName evidence="3">Protein BIG1</fullName>
    </recommendedName>
</protein>
<dbReference type="InterPro" id="IPR046756">
    <property type="entry name" value="VAS1/VOA1_TM"/>
</dbReference>
<dbReference type="Proteomes" id="UP000076837">
    <property type="component" value="Unassembled WGS sequence"/>
</dbReference>
<evidence type="ECO:0000313" key="14">
    <source>
        <dbReference type="Proteomes" id="UP000076837"/>
    </source>
</evidence>
<evidence type="ECO:0000259" key="12">
    <source>
        <dbReference type="Pfam" id="PF20520"/>
    </source>
</evidence>
<name>A0A163DJ40_DIDRA</name>
<dbReference type="PANTHER" id="PTHR28285:SF1">
    <property type="entry name" value="PROTEIN BIG1"/>
    <property type="match status" value="1"/>
</dbReference>
<sequence length="284" mass="31245">MAKTLIGALALASLPSALAFSNTSPFFLFSTADLLLESSGASIAQSTSITADVLEALKECPTNNYVVVEQEGVSAADYADGRSTPRLRQYMAGQHEQVKSTVSVPDVVGKVDVAEITKYLETKCGSVKTVQLDTPPVSKALRELYMGQQDQFLEDSFSKYAESQDYTVIYITTPPTESQAKAQLEAEQHTYEMENSFGDAVQMELKRDTSAHYKRANSTSNEGGLFERYQYFTPGLFMGFAAIIPLFLILLVGIRALTSLEVSYFAFSKEMGPNAQKKQQQQQQ</sequence>
<evidence type="ECO:0000256" key="2">
    <source>
        <dbReference type="ARBA" id="ARBA00008203"/>
    </source>
</evidence>
<keyword evidence="7 10" id="KW-1133">Transmembrane helix</keyword>
<gene>
    <name evidence="13" type="ORF">ST47_g5807</name>
</gene>
<evidence type="ECO:0000256" key="8">
    <source>
        <dbReference type="ARBA" id="ARBA00023136"/>
    </source>
</evidence>
<dbReference type="Pfam" id="PF20520">
    <property type="entry name" value="Ac45-VOA1_TM"/>
    <property type="match status" value="1"/>
</dbReference>
<evidence type="ECO:0000256" key="4">
    <source>
        <dbReference type="ARBA" id="ARBA00022692"/>
    </source>
</evidence>
<feature type="domain" description="V-type proton ATPase subunit S1/VOA1 transmembrane" evidence="12">
    <location>
        <begin position="230"/>
        <end position="269"/>
    </location>
</feature>
<dbReference type="GO" id="GO:0009272">
    <property type="term" value="P:fungal-type cell wall biogenesis"/>
    <property type="evidence" value="ECO:0007669"/>
    <property type="project" value="TreeGrafter"/>
</dbReference>
<evidence type="ECO:0000256" key="10">
    <source>
        <dbReference type="SAM" id="Phobius"/>
    </source>
</evidence>
<feature type="chain" id="PRO_5007842429" description="Protein BIG1" evidence="11">
    <location>
        <begin position="20"/>
        <end position="284"/>
    </location>
</feature>
<keyword evidence="9" id="KW-0961">Cell wall biogenesis/degradation</keyword>
<evidence type="ECO:0000313" key="13">
    <source>
        <dbReference type="EMBL" id="KZM23186.1"/>
    </source>
</evidence>
<dbReference type="InterPro" id="IPR037654">
    <property type="entry name" value="Big1"/>
</dbReference>
<evidence type="ECO:0000256" key="9">
    <source>
        <dbReference type="ARBA" id="ARBA00023316"/>
    </source>
</evidence>
<dbReference type="GO" id="GO:0006078">
    <property type="term" value="P:(1-&gt;6)-beta-D-glucan biosynthetic process"/>
    <property type="evidence" value="ECO:0007669"/>
    <property type="project" value="TreeGrafter"/>
</dbReference>